<evidence type="ECO:0000313" key="3">
    <source>
        <dbReference type="Proteomes" id="UP000028703"/>
    </source>
</evidence>
<gene>
    <name evidence="2" type="ORF">IX38_21740</name>
</gene>
<dbReference type="EMBL" id="JPRO01000031">
    <property type="protein sequence ID" value="KFE97086.1"/>
    <property type="molecule type" value="Genomic_DNA"/>
</dbReference>
<dbReference type="eggNOG" id="COG3593">
    <property type="taxonomic scope" value="Bacteria"/>
</dbReference>
<dbReference type="InterPro" id="IPR003959">
    <property type="entry name" value="ATPase_AAA_core"/>
</dbReference>
<dbReference type="GO" id="GO:0005524">
    <property type="term" value="F:ATP binding"/>
    <property type="evidence" value="ECO:0007669"/>
    <property type="project" value="InterPro"/>
</dbReference>
<sequence length="509" mass="58703">MKFRIANRWGDFPENAKSEVFLSWDNWNDFSYYTLFGIFYVNENSEKFELGSIKIGFFGQQEGERSLSIGDEFTQIGPRFFSMGTDVEYYERLSDLGEEIRNIILIGLNDIAYDTDLYEKAIQEQVTKISFLRDVSETTITGQFRRLAYGGSKLTDYDFKFISLPNNTEENYYELSFSVEPYSNPPSNIHVLIGRNGVGKTYLIHNMIDSLTKNQNEFSHSGKFLWQDQVENQQRLFANLVCVTFSAFDEFEHPPEQKDKSIGLQYSYIGLKSVYETNTDQEIEEYSLAKQFSASIFSCINNSKLGIWEKTIYILESDPIFKEFNILGLVDNFYDEVELKERAISLFQKLSSGHKIVLLTITRLVEKIQEKSLVLFDEPECHLHPPLLSSFIRAVSDLLIERNAVGIIATHSPVILQEVPKSCIWKLRRNGNDTFVERLEIESFGENVGILTQEIFGLEVTDSGFHKILKDLVKETNSYQHATNVLKNQLGLEAKAILRSLFYQKEQSE</sequence>
<organism evidence="2 3">
    <name type="scientific">Chryseobacterium luteum</name>
    <dbReference type="NCBI Taxonomy" id="421531"/>
    <lineage>
        <taxon>Bacteria</taxon>
        <taxon>Pseudomonadati</taxon>
        <taxon>Bacteroidota</taxon>
        <taxon>Flavobacteriia</taxon>
        <taxon>Flavobacteriales</taxon>
        <taxon>Weeksellaceae</taxon>
        <taxon>Chryseobacterium group</taxon>
        <taxon>Chryseobacterium</taxon>
    </lineage>
</organism>
<dbReference type="SUPFAM" id="SSF52540">
    <property type="entry name" value="P-loop containing nucleoside triphosphate hydrolases"/>
    <property type="match status" value="1"/>
</dbReference>
<dbReference type="Proteomes" id="UP000028703">
    <property type="component" value="Unassembled WGS sequence"/>
</dbReference>
<proteinExistence type="predicted"/>
<keyword evidence="3" id="KW-1185">Reference proteome</keyword>
<evidence type="ECO:0000313" key="2">
    <source>
        <dbReference type="EMBL" id="KFE97086.1"/>
    </source>
</evidence>
<dbReference type="GO" id="GO:0016887">
    <property type="term" value="F:ATP hydrolysis activity"/>
    <property type="evidence" value="ECO:0007669"/>
    <property type="project" value="InterPro"/>
</dbReference>
<accession>A0A085YY23</accession>
<reference evidence="2 3" key="1">
    <citation type="submission" date="2014-07" db="EMBL/GenBank/DDBJ databases">
        <title>Genome of Chryseobacterium luteum DSM 18605.</title>
        <authorList>
            <person name="Stropko S.J."/>
            <person name="Pipes S.E."/>
            <person name="Newman J.D."/>
        </authorList>
    </citation>
    <scope>NUCLEOTIDE SEQUENCE [LARGE SCALE GENOMIC DNA]</scope>
    <source>
        <strain evidence="2 3">DSM 18605</strain>
    </source>
</reference>
<protein>
    <recommendedName>
        <fullName evidence="1">ATPase AAA-type core domain-containing protein</fullName>
    </recommendedName>
</protein>
<dbReference type="Pfam" id="PF13304">
    <property type="entry name" value="AAA_21"/>
    <property type="match status" value="1"/>
</dbReference>
<dbReference type="PANTHER" id="PTHR43581:SF4">
    <property type="entry name" value="ATP_GTP PHOSPHATASE"/>
    <property type="match status" value="1"/>
</dbReference>
<dbReference type="STRING" id="421531.IX38_21740"/>
<dbReference type="Gene3D" id="3.40.50.300">
    <property type="entry name" value="P-loop containing nucleotide triphosphate hydrolases"/>
    <property type="match status" value="1"/>
</dbReference>
<dbReference type="InterPro" id="IPR027417">
    <property type="entry name" value="P-loop_NTPase"/>
</dbReference>
<dbReference type="RefSeq" id="WP_034707863.1">
    <property type="nucleotide sequence ID" value="NZ_JPRO01000031.1"/>
</dbReference>
<evidence type="ECO:0000259" key="1">
    <source>
        <dbReference type="Pfam" id="PF13304"/>
    </source>
</evidence>
<dbReference type="PANTHER" id="PTHR43581">
    <property type="entry name" value="ATP/GTP PHOSPHATASE"/>
    <property type="match status" value="1"/>
</dbReference>
<comment type="caution">
    <text evidence="2">The sequence shown here is derived from an EMBL/GenBank/DDBJ whole genome shotgun (WGS) entry which is preliminary data.</text>
</comment>
<feature type="domain" description="ATPase AAA-type core" evidence="1">
    <location>
        <begin position="338"/>
        <end position="416"/>
    </location>
</feature>
<dbReference type="InterPro" id="IPR051396">
    <property type="entry name" value="Bact_Antivir_Def_Nuclease"/>
</dbReference>
<name>A0A085YY23_9FLAO</name>
<dbReference type="OrthoDB" id="9815944at2"/>
<dbReference type="AlphaFoldDB" id="A0A085YY23"/>